<evidence type="ECO:0000313" key="3">
    <source>
        <dbReference type="EMBL" id="KAF4121171.1"/>
    </source>
</evidence>
<keyword evidence="2" id="KW-0812">Transmembrane</keyword>
<evidence type="ECO:0000256" key="1">
    <source>
        <dbReference type="SAM" id="MobiDB-lite"/>
    </source>
</evidence>
<evidence type="ECO:0000256" key="2">
    <source>
        <dbReference type="SAM" id="Phobius"/>
    </source>
</evidence>
<keyword evidence="2" id="KW-0472">Membrane</keyword>
<dbReference type="EMBL" id="JAANYQ010000013">
    <property type="protein sequence ID" value="KAF4121171.1"/>
    <property type="molecule type" value="Genomic_DNA"/>
</dbReference>
<dbReference type="NCBIfam" id="TIGR01167">
    <property type="entry name" value="LPXTG_anchor"/>
    <property type="match status" value="1"/>
</dbReference>
<feature type="transmembrane region" description="Helical" evidence="2">
    <location>
        <begin position="60"/>
        <end position="84"/>
    </location>
</feature>
<keyword evidence="2" id="KW-1133">Transmembrane helix</keyword>
<dbReference type="AlphaFoldDB" id="A0A9P5D263"/>
<dbReference type="OrthoDB" id="5388417at2759"/>
<dbReference type="GeneID" id="55968363"/>
<name>A0A9P5D263_9HYPO</name>
<evidence type="ECO:0000313" key="4">
    <source>
        <dbReference type="Proteomes" id="UP000749293"/>
    </source>
</evidence>
<proteinExistence type="predicted"/>
<protein>
    <submittedName>
        <fullName evidence="3">Uncharacterized protein</fullName>
    </submittedName>
</protein>
<dbReference type="Proteomes" id="UP000749293">
    <property type="component" value="Unassembled WGS sequence"/>
</dbReference>
<keyword evidence="4" id="KW-1185">Reference proteome</keyword>
<feature type="region of interest" description="Disordered" evidence="1">
    <location>
        <begin position="190"/>
        <end position="211"/>
    </location>
</feature>
<organism evidence="3 4">
    <name type="scientific">Geosmithia morbida</name>
    <dbReference type="NCBI Taxonomy" id="1094350"/>
    <lineage>
        <taxon>Eukaryota</taxon>
        <taxon>Fungi</taxon>
        <taxon>Dikarya</taxon>
        <taxon>Ascomycota</taxon>
        <taxon>Pezizomycotina</taxon>
        <taxon>Sordariomycetes</taxon>
        <taxon>Hypocreomycetidae</taxon>
        <taxon>Hypocreales</taxon>
        <taxon>Bionectriaceae</taxon>
        <taxon>Geosmithia</taxon>
    </lineage>
</organism>
<sequence>MPHASYHAHPVRSYGHGHGHVHARHLIQERAEEAYSPKSASYGTESNHIVRRDSGSDDTMINLLLIILGLVFLALLSVAALWFLRRRRQRLARAAALASAGSMNDDGLPSYSEKAACGPGGLTIETKHNGRSSTIYINRDGQPMLANPKSPPHSPDNVPEIHITFPDEQDDQGKNTSGRVLVVRVGDNASVGLEPVSGDDEQLPAYEKDSKAGFYSVDMDKIGGLKEKDPRYE</sequence>
<comment type="caution">
    <text evidence="3">The sequence shown here is derived from an EMBL/GenBank/DDBJ whole genome shotgun (WGS) entry which is preliminary data.</text>
</comment>
<accession>A0A9P5D263</accession>
<dbReference type="RefSeq" id="XP_035319823.1">
    <property type="nucleotide sequence ID" value="XM_035464113.1"/>
</dbReference>
<reference evidence="3" key="1">
    <citation type="submission" date="2020-03" db="EMBL/GenBank/DDBJ databases">
        <title>Site-based positive gene gene selection in Geosmithia morbida across the United States reveals a broad range of putative effectors and factors for local host and environmental adapation.</title>
        <authorList>
            <person name="Onufrak A."/>
            <person name="Murdoch R.W."/>
            <person name="Gazis R."/>
            <person name="Huff M."/>
            <person name="Staton M."/>
            <person name="Klingeman W."/>
            <person name="Hadziabdic D."/>
        </authorList>
    </citation>
    <scope>NUCLEOTIDE SEQUENCE</scope>
    <source>
        <strain evidence="3">1262</strain>
    </source>
</reference>
<gene>
    <name evidence="3" type="ORF">GMORB2_2133</name>
</gene>